<comment type="catalytic activity">
    <reaction evidence="1 9">
        <text>Hydrolysis of terminal (1-&gt;4)-linked alpha-D-glucose residues successively from non-reducing ends of the chains with release of beta-D-glucose.</text>
        <dbReference type="EC" id="3.2.1.3"/>
    </reaction>
</comment>
<dbReference type="SMART" id="SM01065">
    <property type="entry name" value="CBM_2"/>
    <property type="match status" value="1"/>
</dbReference>
<dbReference type="InterPro" id="IPR046966">
    <property type="entry name" value="Glucoamylase_active_site"/>
</dbReference>
<dbReference type="EMBL" id="MU853427">
    <property type="protein sequence ID" value="KAK4131207.1"/>
    <property type="molecule type" value="Genomic_DNA"/>
</dbReference>
<dbReference type="Pfam" id="PF00686">
    <property type="entry name" value="CBM_20"/>
    <property type="match status" value="1"/>
</dbReference>
<proteinExistence type="inferred from homology"/>
<dbReference type="GO" id="GO:0004339">
    <property type="term" value="F:glucan 1,4-alpha-glucosidase activity"/>
    <property type="evidence" value="ECO:0007669"/>
    <property type="project" value="UniProtKB-EC"/>
</dbReference>
<keyword evidence="7 9" id="KW-0326">Glycosidase</keyword>
<organism evidence="14 15">
    <name type="scientific">Trichocladium antarcticum</name>
    <dbReference type="NCBI Taxonomy" id="1450529"/>
    <lineage>
        <taxon>Eukaryota</taxon>
        <taxon>Fungi</taxon>
        <taxon>Dikarya</taxon>
        <taxon>Ascomycota</taxon>
        <taxon>Pezizomycotina</taxon>
        <taxon>Sordariomycetes</taxon>
        <taxon>Sordariomycetidae</taxon>
        <taxon>Sordariales</taxon>
        <taxon>Chaetomiaceae</taxon>
        <taxon>Trichocladium</taxon>
    </lineage>
</organism>
<evidence type="ECO:0000313" key="15">
    <source>
        <dbReference type="Proteomes" id="UP001304895"/>
    </source>
</evidence>
<dbReference type="PANTHER" id="PTHR31616:SF12">
    <property type="entry name" value="GLUCOAMYLASE"/>
    <property type="match status" value="1"/>
</dbReference>
<feature type="binding site" evidence="11">
    <location>
        <position position="142"/>
    </location>
    <ligand>
        <name>substrate</name>
    </ligand>
</feature>
<evidence type="ECO:0000256" key="9">
    <source>
        <dbReference type="PIRNR" id="PIRNR001031"/>
    </source>
</evidence>
<evidence type="ECO:0000256" key="3">
    <source>
        <dbReference type="ARBA" id="ARBA00022729"/>
    </source>
</evidence>
<evidence type="ECO:0000313" key="14">
    <source>
        <dbReference type="EMBL" id="KAK4131207.1"/>
    </source>
</evidence>
<feature type="domain" description="CBM20" evidence="13">
    <location>
        <begin position="498"/>
        <end position="615"/>
    </location>
</feature>
<sequence>MPSVANLVLASLLAFQGANAAVSVDKFVKRQKAIALQGVLDNIGPDGVKVRGAGRGLVIASPSKSNPDYFFTWTRDAALTFQTLIDDFLFGNKGLQPHIEDYIYSQAVLQTVSSPSGTLLPHGLGLGEPKYGANGTRYNGNWGRPQRDGPALRAVALIKYSNHLISKGERGRVKTEIWPIIANDLSYVGQYWNASGFDLWEEVYGSSFFTTQIQYRSLVEGATLAKALGLPCKACGQASNVLCLLQSYWNGKFFTANFIAGDFRGGVDANTVLGPISSFDPKAPCDSPTLQPCHPRVLANFKVFVDTFRHTALYPINEGILSNTGIALGRYPEDTYFGGNPWYLITLGSAELLYDAVHQWTRSGEITIDATSLGFFRDIYPLASVGTLRSRHPAYQAITARVRNYADSFVAVAQKYTPENGMLAEQFLKAAPFTPISAANLTWSFASFVSMAHRRDGRLPASWVPTRGRDKPQVPAVCKAGSVVGTYAPALAAGAPNVTIPCISTVRFALNASTYYGENLYLTGDSVTLGNGNLDRAYPLLSSNYTSERPLWWADVPVEQPGGSGATVLTYKYARRQDCGQGWIVEKEARTVEVPACRVDGGEAVVAEVDDEFIGDGGTPGGC</sequence>
<dbReference type="InterPro" id="IPR011613">
    <property type="entry name" value="GH15-like"/>
</dbReference>
<dbReference type="InterPro" id="IPR008291">
    <property type="entry name" value="Glucoamylase_SBD"/>
</dbReference>
<evidence type="ECO:0000259" key="13">
    <source>
        <dbReference type="PROSITE" id="PS51166"/>
    </source>
</evidence>
<evidence type="ECO:0000256" key="7">
    <source>
        <dbReference type="ARBA" id="ARBA00023295"/>
    </source>
</evidence>
<dbReference type="PRINTS" id="PR00736">
    <property type="entry name" value="GLHYDRLASE15"/>
</dbReference>
<dbReference type="GO" id="GO:0000324">
    <property type="term" value="C:fungal-type vacuole"/>
    <property type="evidence" value="ECO:0007669"/>
    <property type="project" value="TreeGrafter"/>
</dbReference>
<dbReference type="SUPFAM" id="SSF48208">
    <property type="entry name" value="Six-hairpin glycosidases"/>
    <property type="match status" value="1"/>
</dbReference>
<dbReference type="PANTHER" id="PTHR31616">
    <property type="entry name" value="TREHALASE"/>
    <property type="match status" value="1"/>
</dbReference>
<dbReference type="InterPro" id="IPR013783">
    <property type="entry name" value="Ig-like_fold"/>
</dbReference>
<keyword evidence="6 9" id="KW-0119">Carbohydrate metabolism</keyword>
<keyword evidence="15" id="KW-1185">Reference proteome</keyword>
<dbReference type="PIRSF" id="PIRSF001031">
    <property type="entry name" value="Glu-a-glcsd_SBD"/>
    <property type="match status" value="1"/>
</dbReference>
<keyword evidence="5" id="KW-0325">Glycoprotein</keyword>
<feature type="active site" description="Proton acceptor" evidence="10">
    <location>
        <position position="198"/>
    </location>
</feature>
<dbReference type="Pfam" id="PF00723">
    <property type="entry name" value="Glyco_hydro_15"/>
    <property type="match status" value="1"/>
</dbReference>
<gene>
    <name evidence="14" type="ORF">BT67DRAFT_164583</name>
</gene>
<keyword evidence="4 9" id="KW-0378">Hydrolase</keyword>
<accession>A0AAN6UDX8</accession>
<feature type="signal peptide" evidence="12">
    <location>
        <begin position="1"/>
        <end position="20"/>
    </location>
</feature>
<dbReference type="AlphaFoldDB" id="A0AAN6UDX8"/>
<keyword evidence="3 12" id="KW-0732">Signal</keyword>
<dbReference type="InterPro" id="IPR013784">
    <property type="entry name" value="Carb-bd-like_fold"/>
</dbReference>
<evidence type="ECO:0000256" key="5">
    <source>
        <dbReference type="ARBA" id="ARBA00023180"/>
    </source>
</evidence>
<evidence type="ECO:0000256" key="1">
    <source>
        <dbReference type="ARBA" id="ARBA00001863"/>
    </source>
</evidence>
<dbReference type="InterPro" id="IPR000165">
    <property type="entry name" value="Glucoamylase"/>
</dbReference>
<evidence type="ECO:0000256" key="2">
    <source>
        <dbReference type="ARBA" id="ARBA00006188"/>
    </source>
</evidence>
<dbReference type="FunFam" id="1.50.10.10:FF:000018">
    <property type="entry name" value="Glucoamylase"/>
    <property type="match status" value="1"/>
</dbReference>
<comment type="similarity">
    <text evidence="2 9">Belongs to the glycosyl hydrolase 15 family.</text>
</comment>
<evidence type="ECO:0000256" key="8">
    <source>
        <dbReference type="ARBA" id="ARBA00023326"/>
    </source>
</evidence>
<evidence type="ECO:0000256" key="10">
    <source>
        <dbReference type="PIRSR" id="PIRSR001031-1"/>
    </source>
</evidence>
<evidence type="ECO:0000256" key="12">
    <source>
        <dbReference type="SAM" id="SignalP"/>
    </source>
</evidence>
<dbReference type="InterPro" id="IPR008928">
    <property type="entry name" value="6-hairpin_glycosidase_sf"/>
</dbReference>
<reference evidence="14" key="1">
    <citation type="journal article" date="2023" name="Mol. Phylogenet. Evol.">
        <title>Genome-scale phylogeny and comparative genomics of the fungal order Sordariales.</title>
        <authorList>
            <person name="Hensen N."/>
            <person name="Bonometti L."/>
            <person name="Westerberg I."/>
            <person name="Brannstrom I.O."/>
            <person name="Guillou S."/>
            <person name="Cros-Aarteil S."/>
            <person name="Calhoun S."/>
            <person name="Haridas S."/>
            <person name="Kuo A."/>
            <person name="Mondo S."/>
            <person name="Pangilinan J."/>
            <person name="Riley R."/>
            <person name="LaButti K."/>
            <person name="Andreopoulos B."/>
            <person name="Lipzen A."/>
            <person name="Chen C."/>
            <person name="Yan M."/>
            <person name="Daum C."/>
            <person name="Ng V."/>
            <person name="Clum A."/>
            <person name="Steindorff A."/>
            <person name="Ohm R.A."/>
            <person name="Martin F."/>
            <person name="Silar P."/>
            <person name="Natvig D.O."/>
            <person name="Lalanne C."/>
            <person name="Gautier V."/>
            <person name="Ament-Velasquez S.L."/>
            <person name="Kruys A."/>
            <person name="Hutchinson M.I."/>
            <person name="Powell A.J."/>
            <person name="Barry K."/>
            <person name="Miller A.N."/>
            <person name="Grigoriev I.V."/>
            <person name="Debuchy R."/>
            <person name="Gladieux P."/>
            <person name="Hiltunen Thoren M."/>
            <person name="Johannesson H."/>
        </authorList>
    </citation>
    <scope>NUCLEOTIDE SEQUENCE</scope>
    <source>
        <strain evidence="14">CBS 123565</strain>
    </source>
</reference>
<reference evidence="14" key="2">
    <citation type="submission" date="2023-05" db="EMBL/GenBank/DDBJ databases">
        <authorList>
            <consortium name="Lawrence Berkeley National Laboratory"/>
            <person name="Steindorff A."/>
            <person name="Hensen N."/>
            <person name="Bonometti L."/>
            <person name="Westerberg I."/>
            <person name="Brannstrom I.O."/>
            <person name="Guillou S."/>
            <person name="Cros-Aarteil S."/>
            <person name="Calhoun S."/>
            <person name="Haridas S."/>
            <person name="Kuo A."/>
            <person name="Mondo S."/>
            <person name="Pangilinan J."/>
            <person name="Riley R."/>
            <person name="Labutti K."/>
            <person name="Andreopoulos B."/>
            <person name="Lipzen A."/>
            <person name="Chen C."/>
            <person name="Yanf M."/>
            <person name="Daum C."/>
            <person name="Ng V."/>
            <person name="Clum A."/>
            <person name="Ohm R."/>
            <person name="Martin F."/>
            <person name="Silar P."/>
            <person name="Natvig D."/>
            <person name="Lalanne C."/>
            <person name="Gautier V."/>
            <person name="Ament-Velasquez S.L."/>
            <person name="Kruys A."/>
            <person name="Hutchinson M.I."/>
            <person name="Powell A.J."/>
            <person name="Barry K."/>
            <person name="Miller A.N."/>
            <person name="Grigoriev I.V."/>
            <person name="Debuchy R."/>
            <person name="Gladieux P."/>
            <person name="Thoren M.H."/>
            <person name="Johannesson H."/>
        </authorList>
    </citation>
    <scope>NUCLEOTIDE SEQUENCE</scope>
    <source>
        <strain evidence="14">CBS 123565</strain>
    </source>
</reference>
<dbReference type="Proteomes" id="UP001304895">
    <property type="component" value="Unassembled WGS sequence"/>
</dbReference>
<dbReference type="Gene3D" id="2.60.40.10">
    <property type="entry name" value="Immunoglobulins"/>
    <property type="match status" value="1"/>
</dbReference>
<dbReference type="InterPro" id="IPR012341">
    <property type="entry name" value="6hp_glycosidase-like_sf"/>
</dbReference>
<dbReference type="GO" id="GO:0000272">
    <property type="term" value="P:polysaccharide catabolic process"/>
    <property type="evidence" value="ECO:0007669"/>
    <property type="project" value="UniProtKB-KW"/>
</dbReference>
<evidence type="ECO:0000256" key="4">
    <source>
        <dbReference type="ARBA" id="ARBA00022801"/>
    </source>
</evidence>
<evidence type="ECO:0000256" key="6">
    <source>
        <dbReference type="ARBA" id="ARBA00023277"/>
    </source>
</evidence>
<dbReference type="Gene3D" id="1.50.10.10">
    <property type="match status" value="1"/>
</dbReference>
<comment type="caution">
    <text evidence="14">The sequence shown here is derived from an EMBL/GenBank/DDBJ whole genome shotgun (WGS) entry which is preliminary data.</text>
</comment>
<dbReference type="GO" id="GO:2001070">
    <property type="term" value="F:starch binding"/>
    <property type="evidence" value="ECO:0007669"/>
    <property type="project" value="InterPro"/>
</dbReference>
<dbReference type="PROSITE" id="PS00820">
    <property type="entry name" value="GLUCOAMYLASE"/>
    <property type="match status" value="1"/>
</dbReference>
<dbReference type="InterPro" id="IPR002044">
    <property type="entry name" value="CBM20"/>
</dbReference>
<dbReference type="SUPFAM" id="SSF49452">
    <property type="entry name" value="Starch-binding domain-like"/>
    <property type="match status" value="1"/>
</dbReference>
<feature type="active site" description="Proton donor" evidence="10">
    <location>
        <position position="201"/>
    </location>
</feature>
<name>A0AAN6UDX8_9PEZI</name>
<evidence type="ECO:0000256" key="11">
    <source>
        <dbReference type="PIRSR" id="PIRSR001031-2"/>
    </source>
</evidence>
<protein>
    <recommendedName>
        <fullName evidence="9">Glucoamylase</fullName>
        <ecNumber evidence="9">3.2.1.3</ecNumber>
    </recommendedName>
    <alternativeName>
        <fullName evidence="9">1,4-alpha-D-glucan glucohydrolase</fullName>
    </alternativeName>
    <alternativeName>
        <fullName evidence="9">Glucan 1,4-alpha-glucosidase</fullName>
    </alternativeName>
</protein>
<dbReference type="EC" id="3.2.1.3" evidence="9"/>
<feature type="chain" id="PRO_5042912212" description="Glucoamylase" evidence="12">
    <location>
        <begin position="21"/>
        <end position="623"/>
    </location>
</feature>
<dbReference type="PROSITE" id="PS51166">
    <property type="entry name" value="CBM20"/>
    <property type="match status" value="1"/>
</dbReference>
<keyword evidence="8 9" id="KW-0624">Polysaccharide degradation</keyword>